<protein>
    <recommendedName>
        <fullName evidence="4">Transmembrane protein</fullName>
    </recommendedName>
</protein>
<reference evidence="2" key="1">
    <citation type="submission" date="2023-03" db="EMBL/GenBank/DDBJ databases">
        <title>Massive genome expansion in bonnet fungi (Mycena s.s.) driven by repeated elements and novel gene families across ecological guilds.</title>
        <authorList>
            <consortium name="Lawrence Berkeley National Laboratory"/>
            <person name="Harder C.B."/>
            <person name="Miyauchi S."/>
            <person name="Viragh M."/>
            <person name="Kuo A."/>
            <person name="Thoen E."/>
            <person name="Andreopoulos B."/>
            <person name="Lu D."/>
            <person name="Skrede I."/>
            <person name="Drula E."/>
            <person name="Henrissat B."/>
            <person name="Morin E."/>
            <person name="Kohler A."/>
            <person name="Barry K."/>
            <person name="LaButti K."/>
            <person name="Morin E."/>
            <person name="Salamov A."/>
            <person name="Lipzen A."/>
            <person name="Mereny Z."/>
            <person name="Hegedus B."/>
            <person name="Baldrian P."/>
            <person name="Stursova M."/>
            <person name="Weitz H."/>
            <person name="Taylor A."/>
            <person name="Grigoriev I.V."/>
            <person name="Nagy L.G."/>
            <person name="Martin F."/>
            <person name="Kauserud H."/>
        </authorList>
    </citation>
    <scope>NUCLEOTIDE SEQUENCE</scope>
    <source>
        <strain evidence="2">CBHHK200</strain>
    </source>
</reference>
<feature type="transmembrane region" description="Helical" evidence="1">
    <location>
        <begin position="174"/>
        <end position="195"/>
    </location>
</feature>
<keyword evidence="1" id="KW-0472">Membrane</keyword>
<keyword evidence="1" id="KW-1133">Transmembrane helix</keyword>
<evidence type="ECO:0000313" key="2">
    <source>
        <dbReference type="EMBL" id="KAJ7033498.1"/>
    </source>
</evidence>
<dbReference type="Proteomes" id="UP001218188">
    <property type="component" value="Unassembled WGS sequence"/>
</dbReference>
<feature type="transmembrane region" description="Helical" evidence="1">
    <location>
        <begin position="215"/>
        <end position="237"/>
    </location>
</feature>
<accession>A0AAD6SW32</accession>
<comment type="caution">
    <text evidence="2">The sequence shown here is derived from an EMBL/GenBank/DDBJ whole genome shotgun (WGS) entry which is preliminary data.</text>
</comment>
<keyword evidence="3" id="KW-1185">Reference proteome</keyword>
<evidence type="ECO:0000256" key="1">
    <source>
        <dbReference type="SAM" id="Phobius"/>
    </source>
</evidence>
<organism evidence="2 3">
    <name type="scientific">Mycena alexandri</name>
    <dbReference type="NCBI Taxonomy" id="1745969"/>
    <lineage>
        <taxon>Eukaryota</taxon>
        <taxon>Fungi</taxon>
        <taxon>Dikarya</taxon>
        <taxon>Basidiomycota</taxon>
        <taxon>Agaricomycotina</taxon>
        <taxon>Agaricomycetes</taxon>
        <taxon>Agaricomycetidae</taxon>
        <taxon>Agaricales</taxon>
        <taxon>Marasmiineae</taxon>
        <taxon>Mycenaceae</taxon>
        <taxon>Mycena</taxon>
    </lineage>
</organism>
<keyword evidence="1" id="KW-0812">Transmembrane</keyword>
<dbReference type="AlphaFoldDB" id="A0AAD6SW32"/>
<proteinExistence type="predicted"/>
<feature type="transmembrane region" description="Helical" evidence="1">
    <location>
        <begin position="278"/>
        <end position="296"/>
    </location>
</feature>
<feature type="transmembrane region" description="Helical" evidence="1">
    <location>
        <begin position="142"/>
        <end position="162"/>
    </location>
</feature>
<evidence type="ECO:0008006" key="4">
    <source>
        <dbReference type="Google" id="ProtNLM"/>
    </source>
</evidence>
<sequence length="409" mass="44761">MANGLVMALNMGMWRRISQRADLNSSFNAPRIKYLTEIPANRVFFTVSHLAIISMSQSSGGSEQLPPDLQKQIEVAAYVFAGSTAVFVWDILNNLRGDYSLLFRHRWNAATLAYFASRIGSFVYVLGFTIFASYPLPDCDTAYIAFNTFYPIGVSGAAFLFFFRVRAIFQRERIPTIIFGCLWLAVLASSISSTISSGAIGLGDPTVCIVAPRHVSAISGLAGIVLMVHDTVIFFAISYRLISNFRGEQQTPGEQVKALFSGANLPAFPKSLFTDGQMYYMIAVVANIVTTMMAYVPVSPVYRGFLVIPNTTLTSIMACRVYRNTILNGIHRRADLTLPTLNTLGRSGNTIPLRVIPCSVQSAGIIGELHTGANDSDSTEHEESRTDIQLHLASRGKNLELSVAANDIP</sequence>
<name>A0AAD6SW32_9AGAR</name>
<dbReference type="EMBL" id="JARJCM010000065">
    <property type="protein sequence ID" value="KAJ7033498.1"/>
    <property type="molecule type" value="Genomic_DNA"/>
</dbReference>
<evidence type="ECO:0000313" key="3">
    <source>
        <dbReference type="Proteomes" id="UP001218188"/>
    </source>
</evidence>
<gene>
    <name evidence="2" type="ORF">C8F04DRAFT_625949</name>
</gene>
<feature type="transmembrane region" description="Helical" evidence="1">
    <location>
        <begin position="112"/>
        <end position="136"/>
    </location>
</feature>